<evidence type="ECO:0000313" key="2">
    <source>
        <dbReference type="EMBL" id="MBB4007743.1"/>
    </source>
</evidence>
<dbReference type="OrthoDB" id="8112769at2"/>
<dbReference type="Proteomes" id="UP000185598">
    <property type="component" value="Unassembled WGS sequence"/>
</dbReference>
<reference evidence="3 4" key="1">
    <citation type="submission" date="2016-09" db="EMBL/GenBank/DDBJ databases">
        <title>Rhizobium oryziradicis sp. nov., isolated from the root of rice.</title>
        <authorList>
            <person name="Zhao J."/>
            <person name="Zhang X."/>
        </authorList>
    </citation>
    <scope>NUCLEOTIDE SEQUENCE [LARGE SCALE GENOMIC DNA]</scope>
    <source>
        <strain evidence="3 4">14971</strain>
    </source>
</reference>
<evidence type="ECO:0000256" key="1">
    <source>
        <dbReference type="SAM" id="SignalP"/>
    </source>
</evidence>
<dbReference type="STRING" id="887144.BJF91_08020"/>
<name>A0A1Q9A0K0_9HYPH</name>
<feature type="chain" id="PRO_5044564226" evidence="1">
    <location>
        <begin position="27"/>
        <end position="187"/>
    </location>
</feature>
<dbReference type="AlphaFoldDB" id="A0A1Q9A0K0"/>
<keyword evidence="1" id="KW-0732">Signal</keyword>
<organism evidence="3 4">
    <name type="scientific">Allorhizobium taibaishanense</name>
    <dbReference type="NCBI Taxonomy" id="887144"/>
    <lineage>
        <taxon>Bacteria</taxon>
        <taxon>Pseudomonadati</taxon>
        <taxon>Pseudomonadota</taxon>
        <taxon>Alphaproteobacteria</taxon>
        <taxon>Hyphomicrobiales</taxon>
        <taxon>Rhizobiaceae</taxon>
        <taxon>Rhizobium/Agrobacterium group</taxon>
        <taxon>Allorhizobium</taxon>
    </lineage>
</organism>
<protein>
    <submittedName>
        <fullName evidence="3">Lipid A 3-O-deacylase</fullName>
    </submittedName>
</protein>
<proteinExistence type="predicted"/>
<dbReference type="EMBL" id="MKIN01000024">
    <property type="protein sequence ID" value="OLP48092.1"/>
    <property type="molecule type" value="Genomic_DNA"/>
</dbReference>
<dbReference type="Pfam" id="PF09411">
    <property type="entry name" value="PagL"/>
    <property type="match status" value="1"/>
</dbReference>
<gene>
    <name evidence="3" type="ORF">BJF91_08020</name>
    <name evidence="2" type="ORF">GGQ71_002006</name>
</gene>
<keyword evidence="4" id="KW-1185">Reference proteome</keyword>
<evidence type="ECO:0000313" key="3">
    <source>
        <dbReference type="EMBL" id="OLP48092.1"/>
    </source>
</evidence>
<dbReference type="EMBL" id="JACIED010000002">
    <property type="protein sequence ID" value="MBB4007743.1"/>
    <property type="molecule type" value="Genomic_DNA"/>
</dbReference>
<comment type="caution">
    <text evidence="3">The sequence shown here is derived from an EMBL/GenBank/DDBJ whole genome shotgun (WGS) entry which is preliminary data.</text>
</comment>
<reference evidence="2 5" key="2">
    <citation type="submission" date="2020-08" db="EMBL/GenBank/DDBJ databases">
        <title>Genomic Encyclopedia of Type Strains, Phase IV (KMG-IV): sequencing the most valuable type-strain genomes for metagenomic binning, comparative biology and taxonomic classification.</title>
        <authorList>
            <person name="Goeker M."/>
        </authorList>
    </citation>
    <scope>NUCLEOTIDE SEQUENCE [LARGE SCALE GENOMIC DNA]</scope>
    <source>
        <strain evidence="2 5">DSM 100021</strain>
    </source>
</reference>
<accession>A0A1Q9A0K0</accession>
<dbReference type="Proteomes" id="UP000544107">
    <property type="component" value="Unassembled WGS sequence"/>
</dbReference>
<evidence type="ECO:0000313" key="5">
    <source>
        <dbReference type="Proteomes" id="UP000544107"/>
    </source>
</evidence>
<dbReference type="Gene3D" id="2.40.160.20">
    <property type="match status" value="1"/>
</dbReference>
<evidence type="ECO:0000313" key="4">
    <source>
        <dbReference type="Proteomes" id="UP000185598"/>
    </source>
</evidence>
<dbReference type="RefSeq" id="WP_075616144.1">
    <property type="nucleotide sequence ID" value="NZ_JACIED010000002.1"/>
</dbReference>
<dbReference type="InterPro" id="IPR018550">
    <property type="entry name" value="Lipid-A_deacylase-rel"/>
</dbReference>
<feature type="signal peptide" evidence="1">
    <location>
        <begin position="1"/>
        <end position="26"/>
    </location>
</feature>
<sequence>MQMIALSAVKTSIMAGLLASVFTAQAALADEHLFDELRFGAVSSIQGHEHGAAGEVTLFFDPFGHDAATGFLDSLSRPRVHVGGEIGADNINNQAYAGLSWTANLFSSKAFIEAGFGGVIHDGAIDDRHRNGPDLGCRVLFREYAAVGYRINQTWSVMGQIEHASNADLCDPNDGMTRAGVMVGYKF</sequence>